<protein>
    <submittedName>
        <fullName evidence="1">Transposable element protein</fullName>
    </submittedName>
</protein>
<proteinExistence type="predicted"/>
<organism evidence="1">
    <name type="scientific">Prunus dulcis</name>
    <name type="common">Almond</name>
    <name type="synonym">Amygdalus dulcis</name>
    <dbReference type="NCBI Taxonomy" id="3755"/>
    <lineage>
        <taxon>Eukaryota</taxon>
        <taxon>Viridiplantae</taxon>
        <taxon>Streptophyta</taxon>
        <taxon>Embryophyta</taxon>
        <taxon>Tracheophyta</taxon>
        <taxon>Spermatophyta</taxon>
        <taxon>Magnoliopsida</taxon>
        <taxon>eudicotyledons</taxon>
        <taxon>Gunneridae</taxon>
        <taxon>Pentapetalae</taxon>
        <taxon>rosids</taxon>
        <taxon>fabids</taxon>
        <taxon>Rosales</taxon>
        <taxon>Rosaceae</taxon>
        <taxon>Amygdaloideae</taxon>
        <taxon>Amygdaleae</taxon>
        <taxon>Prunus</taxon>
    </lineage>
</organism>
<accession>A0A5H2XM66</accession>
<dbReference type="PANTHER" id="PTHR11439">
    <property type="entry name" value="GAG-POL-RELATED RETROTRANSPOSON"/>
    <property type="match status" value="1"/>
</dbReference>
<gene>
    <name evidence="1" type="ORF">Prudu_261S000500</name>
</gene>
<dbReference type="CDD" id="cd09272">
    <property type="entry name" value="RNase_HI_RT_Ty1"/>
    <property type="match status" value="1"/>
</dbReference>
<reference evidence="1" key="1">
    <citation type="journal article" date="2019" name="Science">
        <title>Mutation of a bHLH transcription factor allowed almond domestication.</title>
        <authorList>
            <person name="Sanchez-Perez R."/>
            <person name="Pavan S."/>
            <person name="Mazzeo R."/>
            <person name="Moldovan C."/>
            <person name="Aiese Cigliano R."/>
            <person name="Del Cueto J."/>
            <person name="Ricciardi F."/>
            <person name="Lotti C."/>
            <person name="Ricciardi L."/>
            <person name="Dicenta F."/>
            <person name="Lopez-Marques R.L."/>
            <person name="Lindberg Moller B."/>
        </authorList>
    </citation>
    <scope>NUCLEOTIDE SEQUENCE</scope>
</reference>
<sequence length="271" mass="29852">MGPVSTPLVATEKLIKDDGSGAADEENYRKLVGSLLYLTATRPDVMYAASLLARYMHGPSNKHYGTAKRVLRYVKGTLDYGLMYEKGKKAVLMGYCDSDWGGSIEDSKSTSGYAFSFGSGVFSWASVKQNCVALSTAEAEYVSASEATTQAIWLRFVLEDFGELQADATPMKCDNTSAISITKNPVFHQRTKHINRRYHFIKDALQQGVIDLVYCPTKDQVADIFTKALSKERFNYLRDKLGVLSAQSLKGSAIFPRTFGHEATGEKGGFI</sequence>
<dbReference type="PANTHER" id="PTHR11439:SF502">
    <property type="entry name" value="SECRETED RXLR EFFECTOR PROTEIN 161-LIKE"/>
    <property type="match status" value="1"/>
</dbReference>
<evidence type="ECO:0000313" key="1">
    <source>
        <dbReference type="EMBL" id="BBN68039.1"/>
    </source>
</evidence>
<dbReference type="AlphaFoldDB" id="A0A5H2XM66"/>
<name>A0A5H2XM66_PRUDU</name>
<dbReference type="EMBL" id="AP020598">
    <property type="protein sequence ID" value="BBN68039.1"/>
    <property type="molecule type" value="Genomic_DNA"/>
</dbReference>